<organism evidence="1 2">
    <name type="scientific">Eiseniibacteriota bacterium</name>
    <dbReference type="NCBI Taxonomy" id="2212470"/>
    <lineage>
        <taxon>Bacteria</taxon>
        <taxon>Candidatus Eiseniibacteriota</taxon>
    </lineage>
</organism>
<dbReference type="EMBL" id="VBOY01000114">
    <property type="protein sequence ID" value="TMQ63203.1"/>
    <property type="molecule type" value="Genomic_DNA"/>
</dbReference>
<accession>A0A538THV6</accession>
<dbReference type="AlphaFoldDB" id="A0A538THV6"/>
<name>A0A538THV6_UNCEI</name>
<dbReference type="SUPFAM" id="SSF109854">
    <property type="entry name" value="DinB/YfiT-like putative metalloenzymes"/>
    <property type="match status" value="1"/>
</dbReference>
<dbReference type="Proteomes" id="UP000316609">
    <property type="component" value="Unassembled WGS sequence"/>
</dbReference>
<reference evidence="1 2" key="1">
    <citation type="journal article" date="2019" name="Nat. Microbiol.">
        <title>Mediterranean grassland soil C-N compound turnover is dependent on rainfall and depth, and is mediated by genomically divergent microorganisms.</title>
        <authorList>
            <person name="Diamond S."/>
            <person name="Andeer P.F."/>
            <person name="Li Z."/>
            <person name="Crits-Christoph A."/>
            <person name="Burstein D."/>
            <person name="Anantharaman K."/>
            <person name="Lane K.R."/>
            <person name="Thomas B.C."/>
            <person name="Pan C."/>
            <person name="Northen T.R."/>
            <person name="Banfield J.F."/>
        </authorList>
    </citation>
    <scope>NUCLEOTIDE SEQUENCE [LARGE SCALE GENOMIC DNA]</scope>
    <source>
        <strain evidence="1">WS_8</strain>
    </source>
</reference>
<comment type="caution">
    <text evidence="1">The sequence shown here is derived from an EMBL/GenBank/DDBJ whole genome shotgun (WGS) entry which is preliminary data.</text>
</comment>
<protein>
    <submittedName>
        <fullName evidence="1">DinB family protein</fullName>
    </submittedName>
</protein>
<dbReference type="Gene3D" id="1.20.120.450">
    <property type="entry name" value="dinb family like domain"/>
    <property type="match status" value="1"/>
</dbReference>
<evidence type="ECO:0000313" key="2">
    <source>
        <dbReference type="Proteomes" id="UP000316609"/>
    </source>
</evidence>
<sequence length="52" mass="5600">MNGRQLTVLWCVYHIIEHFAMHTGQILSMTKALVGEPLSETAATRGGSKASG</sequence>
<dbReference type="InterPro" id="IPR034660">
    <property type="entry name" value="DinB/YfiT-like"/>
</dbReference>
<evidence type="ECO:0000313" key="1">
    <source>
        <dbReference type="EMBL" id="TMQ63203.1"/>
    </source>
</evidence>
<proteinExistence type="predicted"/>
<gene>
    <name evidence="1" type="ORF">E6K78_10830</name>
</gene>